<name>A0AAW5K9J6_9FIRM</name>
<organism evidence="3 4">
    <name type="scientific">Bittarella massiliensis</name>
    <name type="common">ex Durand et al. 2017</name>
    <dbReference type="NCBI Taxonomy" id="1720313"/>
    <lineage>
        <taxon>Bacteria</taxon>
        <taxon>Bacillati</taxon>
        <taxon>Bacillota</taxon>
        <taxon>Clostridia</taxon>
        <taxon>Eubacteriales</taxon>
        <taxon>Oscillospiraceae</taxon>
        <taxon>Bittarella (ex Durand et al. 2017)</taxon>
    </lineage>
</organism>
<dbReference type="Gene3D" id="3.30.450.20">
    <property type="entry name" value="PAS domain"/>
    <property type="match status" value="1"/>
</dbReference>
<dbReference type="InterPro" id="IPR001633">
    <property type="entry name" value="EAL_dom"/>
</dbReference>
<dbReference type="SUPFAM" id="SSF55785">
    <property type="entry name" value="PYP-like sensor domain (PAS domain)"/>
    <property type="match status" value="1"/>
</dbReference>
<dbReference type="PROSITE" id="PS50883">
    <property type="entry name" value="EAL"/>
    <property type="match status" value="1"/>
</dbReference>
<feature type="domain" description="EAL" evidence="1">
    <location>
        <begin position="306"/>
        <end position="566"/>
    </location>
</feature>
<protein>
    <submittedName>
        <fullName evidence="3">GGDEF and EAL domain-containing protein</fullName>
    </submittedName>
</protein>
<sequence>METPHISSHALQSFPIDAQVLYKAIVNSTEDYVYIVDMAADLALVSENMAQDFALPGRLVKGLVSRWGELVHPRDQRRYFVSIDEMLAGRTDEHNVEYQVKNRGGEYVWVVCRGLLNRDEGGQPLTFAGVVAPIANKGKIDPTTGLFTQGECRKRVERLLERAEAPGGILLLGLDDFKRINNLKNHIFGDSVLRQIAQNLQRLLPPRAEVFRFDGDEFAVVCPGASPEEMERLYRTIHLCANREQEVDGTPYFCTISGGTAQIGRDADNYLDLLKYAESALEASKDGGKNRCTAFTPDLLKQRIRKMELTSCLQQSARSGMEHFSLVYQPFVRFEEGGGLQLVGAEALLRWSCEPFGPVSPVEFIPLLESSGLIAQLGRWVLEEAVTTCKRWLDFCPDFVMNVNVSYLQLADKAFVPFVLDLLQRRELDPRHLVLELTESCFVTDMPALREAFQGLRSARIQIAMDDFGTGYSSLGMLTQMPADIVKIDRLFISLINDQTHEFNRAFIAAVIQLCHSVGISVCVEGVEQLDELKTVQTLNADSVQGYYVSRPITREAFEEKYWPGAEG</sequence>
<dbReference type="InterPro" id="IPR043128">
    <property type="entry name" value="Rev_trsase/Diguanyl_cyclase"/>
</dbReference>
<dbReference type="InterPro" id="IPR000014">
    <property type="entry name" value="PAS"/>
</dbReference>
<dbReference type="GO" id="GO:0071111">
    <property type="term" value="F:cyclic-guanylate-specific phosphodiesterase activity"/>
    <property type="evidence" value="ECO:0007669"/>
    <property type="project" value="InterPro"/>
</dbReference>
<dbReference type="NCBIfam" id="TIGR00254">
    <property type="entry name" value="GGDEF"/>
    <property type="match status" value="1"/>
</dbReference>
<dbReference type="Gene3D" id="3.20.20.450">
    <property type="entry name" value="EAL domain"/>
    <property type="match status" value="1"/>
</dbReference>
<evidence type="ECO:0000259" key="2">
    <source>
        <dbReference type="PROSITE" id="PS50887"/>
    </source>
</evidence>
<dbReference type="RefSeq" id="WP_256136082.1">
    <property type="nucleotide sequence ID" value="NZ_JANGAB010000003.1"/>
</dbReference>
<dbReference type="Proteomes" id="UP001205063">
    <property type="component" value="Unassembled WGS sequence"/>
</dbReference>
<accession>A0AAW5K9J6</accession>
<dbReference type="InterPro" id="IPR035965">
    <property type="entry name" value="PAS-like_dom_sf"/>
</dbReference>
<dbReference type="Pfam" id="PF08447">
    <property type="entry name" value="PAS_3"/>
    <property type="match status" value="1"/>
</dbReference>
<gene>
    <name evidence="3" type="ORF">NE646_07610</name>
</gene>
<dbReference type="Gene3D" id="3.30.70.270">
    <property type="match status" value="1"/>
</dbReference>
<dbReference type="SUPFAM" id="SSF55073">
    <property type="entry name" value="Nucleotide cyclase"/>
    <property type="match status" value="1"/>
</dbReference>
<dbReference type="Pfam" id="PF00563">
    <property type="entry name" value="EAL"/>
    <property type="match status" value="1"/>
</dbReference>
<dbReference type="SUPFAM" id="SSF141868">
    <property type="entry name" value="EAL domain-like"/>
    <property type="match status" value="1"/>
</dbReference>
<evidence type="ECO:0000313" key="3">
    <source>
        <dbReference type="EMBL" id="MCQ4949532.1"/>
    </source>
</evidence>
<dbReference type="InterPro" id="IPR035919">
    <property type="entry name" value="EAL_sf"/>
</dbReference>
<dbReference type="PANTHER" id="PTHR33121">
    <property type="entry name" value="CYCLIC DI-GMP PHOSPHODIESTERASE PDEF"/>
    <property type="match status" value="1"/>
</dbReference>
<dbReference type="CDD" id="cd01949">
    <property type="entry name" value="GGDEF"/>
    <property type="match status" value="1"/>
</dbReference>
<dbReference type="InterPro" id="IPR050706">
    <property type="entry name" value="Cyclic-di-GMP_PDE-like"/>
</dbReference>
<dbReference type="CDD" id="cd01948">
    <property type="entry name" value="EAL"/>
    <property type="match status" value="1"/>
</dbReference>
<dbReference type="AlphaFoldDB" id="A0AAW5K9J6"/>
<dbReference type="Pfam" id="PF00990">
    <property type="entry name" value="GGDEF"/>
    <property type="match status" value="1"/>
</dbReference>
<dbReference type="SMART" id="SM00267">
    <property type="entry name" value="GGDEF"/>
    <property type="match status" value="1"/>
</dbReference>
<comment type="caution">
    <text evidence="3">The sequence shown here is derived from an EMBL/GenBank/DDBJ whole genome shotgun (WGS) entry which is preliminary data.</text>
</comment>
<dbReference type="SMART" id="SM00052">
    <property type="entry name" value="EAL"/>
    <property type="match status" value="1"/>
</dbReference>
<feature type="domain" description="GGDEF" evidence="2">
    <location>
        <begin position="165"/>
        <end position="297"/>
    </location>
</feature>
<reference evidence="3" key="1">
    <citation type="submission" date="2022-06" db="EMBL/GenBank/DDBJ databases">
        <title>Isolation of gut microbiota from human fecal samples.</title>
        <authorList>
            <person name="Pamer E.G."/>
            <person name="Barat B."/>
            <person name="Waligurski E."/>
            <person name="Medina S."/>
            <person name="Paddock L."/>
            <person name="Mostad J."/>
        </authorList>
    </citation>
    <scope>NUCLEOTIDE SEQUENCE</scope>
    <source>
        <strain evidence="3">DFI.7.96</strain>
    </source>
</reference>
<evidence type="ECO:0000259" key="1">
    <source>
        <dbReference type="PROSITE" id="PS50883"/>
    </source>
</evidence>
<dbReference type="PROSITE" id="PS50887">
    <property type="entry name" value="GGDEF"/>
    <property type="match status" value="1"/>
</dbReference>
<evidence type="ECO:0000313" key="4">
    <source>
        <dbReference type="Proteomes" id="UP001205063"/>
    </source>
</evidence>
<dbReference type="InterPro" id="IPR000160">
    <property type="entry name" value="GGDEF_dom"/>
</dbReference>
<dbReference type="PANTHER" id="PTHR33121:SF70">
    <property type="entry name" value="SIGNALING PROTEIN YKOW"/>
    <property type="match status" value="1"/>
</dbReference>
<dbReference type="EMBL" id="JANGAB010000003">
    <property type="protein sequence ID" value="MCQ4949532.1"/>
    <property type="molecule type" value="Genomic_DNA"/>
</dbReference>
<proteinExistence type="predicted"/>
<dbReference type="InterPro" id="IPR029787">
    <property type="entry name" value="Nucleotide_cyclase"/>
</dbReference>
<dbReference type="InterPro" id="IPR013655">
    <property type="entry name" value="PAS_fold_3"/>
</dbReference>
<dbReference type="CDD" id="cd00130">
    <property type="entry name" value="PAS"/>
    <property type="match status" value="1"/>
</dbReference>